<dbReference type="Proteomes" id="UP000003039">
    <property type="component" value="Unassembled WGS sequence"/>
</dbReference>
<evidence type="ECO:0000313" key="2">
    <source>
        <dbReference type="Proteomes" id="UP000003039"/>
    </source>
</evidence>
<proteinExistence type="predicted"/>
<comment type="caution">
    <text evidence="1">The sequence shown here is derived from an EMBL/GenBank/DDBJ whole genome shotgun (WGS) entry which is preliminary data.</text>
</comment>
<gene>
    <name evidence="1" type="ORF">CtesDRAFT_PD0951</name>
</gene>
<dbReference type="EMBL" id="AAUJ02000001">
    <property type="protein sequence ID" value="EED66005.1"/>
    <property type="molecule type" value="Genomic_DNA"/>
</dbReference>
<protein>
    <submittedName>
        <fullName evidence="1">Uncharacterized protein</fullName>
    </submittedName>
</protein>
<sequence length="50" mass="5306">MQRMPSAADNKKPAEAGFLWQQAGKAYSTTLVILVPCSDTPASRPALVST</sequence>
<evidence type="ECO:0000313" key="1">
    <source>
        <dbReference type="EMBL" id="EED66005.1"/>
    </source>
</evidence>
<accession>B7WXI2</accession>
<dbReference type="AlphaFoldDB" id="B7WXI2"/>
<name>B7WXI2_COMTK</name>
<organism evidence="1 2">
    <name type="scientific">Comamonas testosteroni (strain DSM 14576 / KF-1)</name>
    <name type="common">Pseudomonas testosteroni</name>
    <dbReference type="NCBI Taxonomy" id="399795"/>
    <lineage>
        <taxon>Bacteria</taxon>
        <taxon>Pseudomonadati</taxon>
        <taxon>Pseudomonadota</taxon>
        <taxon>Betaproteobacteria</taxon>
        <taxon>Burkholderiales</taxon>
        <taxon>Comamonadaceae</taxon>
        <taxon>Comamonas</taxon>
    </lineage>
</organism>
<reference evidence="1 2" key="1">
    <citation type="journal article" date="2004" name="Appl. Environ. Microbiol.">
        <title>Mineralization of individual congeners of linear alkylbenzenesulfonate by defined pairs of heterotrophic bacteria.</title>
        <authorList>
            <person name="Schleheck D."/>
            <person name="Knepper T.P."/>
            <person name="Fischer K."/>
            <person name="Cook A.M."/>
        </authorList>
    </citation>
    <scope>NUCLEOTIDE SEQUENCE [LARGE SCALE GENOMIC DNA]</scope>
    <source>
        <strain evidence="2">DSM 14576 / KF-1</strain>
    </source>
</reference>